<reference evidence="7 8" key="1">
    <citation type="journal article" date="2018" name="MBio">
        <title>Comparative Genomics Reveals the Core Gene Toolbox for the Fungus-Insect Symbiosis.</title>
        <authorList>
            <person name="Wang Y."/>
            <person name="Stata M."/>
            <person name="Wang W."/>
            <person name="Stajich J.E."/>
            <person name="White M.M."/>
            <person name="Moncalvo J.M."/>
        </authorList>
    </citation>
    <scope>NUCLEOTIDE SEQUENCE [LARGE SCALE GENOMIC DNA]</scope>
    <source>
        <strain evidence="7 8">SC-DP-2</strain>
    </source>
</reference>
<evidence type="ECO:0000259" key="4">
    <source>
        <dbReference type="Pfam" id="PF08626"/>
    </source>
</evidence>
<feature type="domain" description="Trs120/TRAPPC9 TPR region" evidence="6">
    <location>
        <begin position="426"/>
        <end position="698"/>
    </location>
</feature>
<gene>
    <name evidence="7" type="ORF">BB560_000475</name>
</gene>
<evidence type="ECO:0000259" key="5">
    <source>
        <dbReference type="Pfam" id="PF24545"/>
    </source>
</evidence>
<feature type="region of interest" description="Disordered" evidence="3">
    <location>
        <begin position="1569"/>
        <end position="1595"/>
    </location>
</feature>
<protein>
    <submittedName>
        <fullName evidence="7">Uncharacterized protein</fullName>
    </submittedName>
</protein>
<keyword evidence="2" id="KW-0333">Golgi apparatus</keyword>
<proteinExistence type="predicted"/>
<comment type="subcellular location">
    <subcellularLocation>
        <location evidence="1">Golgi apparatus</location>
    </subcellularLocation>
</comment>
<evidence type="ECO:0000256" key="2">
    <source>
        <dbReference type="ARBA" id="ARBA00023034"/>
    </source>
</evidence>
<dbReference type="OrthoDB" id="27962at2759"/>
<dbReference type="STRING" id="133381.A0A2T9ZK87"/>
<dbReference type="InterPro" id="IPR058541">
    <property type="entry name" value="Ig_TPPC8_1st"/>
</dbReference>
<sequence>MQANKFNYDNHYFDFENSSSQYNGVSVSDAGEITVLVASLGELRKGKWKSWVSEIKKNWKILSSEFISQIKSTVPNYFIGKASEETEIKYNFIFDINTYPPIIQLIQTEKQIMGVICLVDCALTTDLIETYKSYIEFLPFVVSSACLGIDFIGDSNDTPVTGISLIHESCSDFKAEIKEKILEFSGNIVGSLSSMADIVEKITSKYGNSRHGSFEEPQQSILLNSNEVVNKLVRNICKFSNNEGKGFDFKIADSSRMFGTNTFSPSNMADEVNSNSYIKIRRKSSIEILDPFDHDDLTFKKSQGRIKKLEGDLLLMSGRVTEAVAAFRLSIEHSVVLEDYVWQASALESYAASLFILLNRKTERSFIIAIATCPPETEIDVTVTRNDPLGIMGTIFNEGTSKESSVSKNSNFDQAKDFTTKDGLIDLLKEIAKLYSISVLSYEKSELFIPQLHSESCMKRAILQFIIDQYTTPEALQDLIDKILLKEIHTAFSDSRKFSKKASNPEKHYRQSALEMASWIHRGWTQSIMSLELRELMRLSATISMLFRFSGYQRKEAFFLRQFLLLIQPLLYSNSESNYSQLTSQKKDTIIDYSVQKHIIECLGSVSDLYNVDNSVYFLRNTTTFYQWSFWNNSVSDIKNILKAEKSGTLWVGWYHLQTDILKECIAIAESVPSYPHAIASAFRLLRFLSHIENTIEKISDTEKLSLGFGIKKIKTEQTNLLKYLERVLSLYHNRYHLQISHPLLSHKKTKKIDFPLLAAGMEEQIAKKLNIFKYIPRVLGTDAVVVGDVFNNLLENIQPHFLNSFNSGWCDNNTSGKNNSDSQSLFLYNPGNKGSLDKKRAKSDSFSTLVVDETAYFSVTFKNPFSIPLFLNNVQLLCEFKETKGQEEGSSNPSSDSNDSMDFENDYDADHVISFKSNAFAKPILSSFTLPPSSFFTTTLAIIPKCRGFGLILGVRFTIFNNVILNCLLPEMPPEDRNRNHRFQRVRRRIVSEYPSEIIGASNDSSTLMALTNPNAGFAVPVTVYPPQPKLDITIVGSENQLYPLSSIQINEGETVPIYVVLQNVGTVPVTHFRVRFYNLEPEPIKDKAEDKLRKKHNPLESLKNDIPSFSASKAEPFNGTNQENKRDFEDFDLASVFKKMPQGQESTRINPGQTLKLGFTVFGHPFCKGVLLKLNYGYTDDEAVDENQDSKNPSKNTKLKSVTYSREITRVIDIQLSKVLVPTIEYSMCKILPLPLGLDMSTEEDKIENISSLELVDMLVQSVSLWQKRISGNTSRNLSQKHSKCENDYKMIEIQRFMAKYFCIVSFNVSNASTSFVEVSFQIELVLPDLGEKKLNKSSGKDGKLPDRIIRVVKVVIPGNCSNFMILLPISRFKLGLEDLKDTNDSVFDENGNIKFKDYTWNTDLTQRYDLEDGQTLDGSAIQEAQDGISNLNLDKNGINGSTSSTENIGNKATSSGSKSSVNDHIGSSSLSQQYVVPKGPKISASQLLENRVYSSYQYFLMKSIRIKYNLIDYNRIGFCNPVMFVKLNKRDIPLLRLNSLVTSSITEIKPCYFDFSIPASKGEIKPLDKAKKKPKKRNSLKGQGTQNEKKPVSGPIVINPLRMSIKSFSPYIQEKLNSVSEALLLDSSFSSICHSMSHVDIYISIKNLSTSRKLNMLFNMRMLYPSGVELDENSLPRPSVDTDYNANLLSSMKNLDSLDIMNKLLSVYIREIKGSDSYRSLASVSNTLSMGSDFCIAQRTRAAFQALKLAKSEVPTSYTDNKFIDRRATTQTSDFYSSYKIPNNLKPVSNRLNIISRRNMSLAGDLNFDEKIPKVLDSSSEFQDRSFVYMRPRYILNEQPHSSFPSSNKTKNVPGFLNLSRYSIGNHRPASSHETPILNKKNISNISLLKNTSNKSPPMFSDPEASENEVNKGLVKLKNTKTIPNIFWRDIINYKLPRIDSESQSIVLRLPVFVVSSGRYVFEYEVIPYNAASKSCDSSDKAQNYTEKGKSSGLNLDVEVKNVSKAKQKTKPQNEINLDINDDFLVSGITSKKGTLTLYAL</sequence>
<dbReference type="Pfam" id="PF26251">
    <property type="entry name" value="TPR_TRAPPC9-Trs120"/>
    <property type="match status" value="1"/>
</dbReference>
<evidence type="ECO:0000259" key="6">
    <source>
        <dbReference type="Pfam" id="PF26251"/>
    </source>
</evidence>
<feature type="domain" description="Trs120/TRAPPC9 N-terminal" evidence="4">
    <location>
        <begin position="31"/>
        <end position="357"/>
    </location>
</feature>
<evidence type="ECO:0000313" key="8">
    <source>
        <dbReference type="Proteomes" id="UP000245609"/>
    </source>
</evidence>
<feature type="region of interest" description="Disordered" evidence="3">
    <location>
        <begin position="1435"/>
        <end position="1468"/>
    </location>
</feature>
<dbReference type="EMBL" id="MBFS01000051">
    <property type="protein sequence ID" value="PVV05009.1"/>
    <property type="molecule type" value="Genomic_DNA"/>
</dbReference>
<dbReference type="InterPro" id="IPR058564">
    <property type="entry name" value="TPR_TRAPPC9_Trs120"/>
</dbReference>
<organism evidence="7 8">
    <name type="scientific">Smittium megazygosporum</name>
    <dbReference type="NCBI Taxonomy" id="133381"/>
    <lineage>
        <taxon>Eukaryota</taxon>
        <taxon>Fungi</taxon>
        <taxon>Fungi incertae sedis</taxon>
        <taxon>Zoopagomycota</taxon>
        <taxon>Kickxellomycotina</taxon>
        <taxon>Harpellomycetes</taxon>
        <taxon>Harpellales</taxon>
        <taxon>Legeriomycetaceae</taxon>
        <taxon>Smittium</taxon>
    </lineage>
</organism>
<comment type="caution">
    <text evidence="7">The sequence shown here is derived from an EMBL/GenBank/DDBJ whole genome shotgun (WGS) entry which is preliminary data.</text>
</comment>
<evidence type="ECO:0000313" key="7">
    <source>
        <dbReference type="EMBL" id="PVV05009.1"/>
    </source>
</evidence>
<keyword evidence="8" id="KW-1185">Reference proteome</keyword>
<dbReference type="InterPro" id="IPR058563">
    <property type="entry name" value="Trs120_TRAPPC9_N"/>
</dbReference>
<dbReference type="GO" id="GO:0005802">
    <property type="term" value="C:trans-Golgi network"/>
    <property type="evidence" value="ECO:0007669"/>
    <property type="project" value="TreeGrafter"/>
</dbReference>
<dbReference type="PANTHER" id="PTHR21512">
    <property type="entry name" value="TRAFFICKING PROTEIN PARTICLE COMPLEX SUBUNIT 9"/>
    <property type="match status" value="1"/>
</dbReference>
<dbReference type="PANTHER" id="PTHR21512:SF5">
    <property type="entry name" value="TRAFFICKING PROTEIN PARTICLE COMPLEX SUBUNIT 9"/>
    <property type="match status" value="1"/>
</dbReference>
<dbReference type="InterPro" id="IPR013935">
    <property type="entry name" value="Trs120_TRAPPC9"/>
</dbReference>
<accession>A0A2T9ZK87</accession>
<name>A0A2T9ZK87_9FUNG</name>
<dbReference type="Pfam" id="PF08626">
    <property type="entry name" value="TRAPPC9-Trs120"/>
    <property type="match status" value="1"/>
</dbReference>
<dbReference type="Pfam" id="PF26280">
    <property type="entry name" value="Ig_TRAPPC9-Trs120_2nd"/>
    <property type="match status" value="1"/>
</dbReference>
<dbReference type="Pfam" id="PF24545">
    <property type="entry name" value="Ig_TPPC8_1st"/>
    <property type="match status" value="1"/>
</dbReference>
<evidence type="ECO:0000256" key="1">
    <source>
        <dbReference type="ARBA" id="ARBA00004555"/>
    </source>
</evidence>
<feature type="compositionally biased region" description="Basic residues" evidence="3">
    <location>
        <begin position="1573"/>
        <end position="1582"/>
    </location>
</feature>
<evidence type="ECO:0000256" key="3">
    <source>
        <dbReference type="SAM" id="MobiDB-lite"/>
    </source>
</evidence>
<dbReference type="Proteomes" id="UP000245609">
    <property type="component" value="Unassembled WGS sequence"/>
</dbReference>
<feature type="domain" description="TPPC8 first Ig-like" evidence="5">
    <location>
        <begin position="845"/>
        <end position="965"/>
    </location>
</feature>